<keyword evidence="9" id="KW-0234">DNA repair</keyword>
<dbReference type="Pfam" id="PF00580">
    <property type="entry name" value="UvrD-helicase"/>
    <property type="match status" value="1"/>
</dbReference>
<feature type="region of interest" description="Disordered" evidence="16">
    <location>
        <begin position="1"/>
        <end position="29"/>
    </location>
</feature>
<evidence type="ECO:0000256" key="8">
    <source>
        <dbReference type="ARBA" id="ARBA00023125"/>
    </source>
</evidence>
<keyword evidence="7 15" id="KW-0067">ATP-binding</keyword>
<dbReference type="Pfam" id="PF12705">
    <property type="entry name" value="PDDEXK_1"/>
    <property type="match status" value="1"/>
</dbReference>
<dbReference type="NCBIfam" id="TIGR02784">
    <property type="entry name" value="addA_alphas"/>
    <property type="match status" value="1"/>
</dbReference>
<dbReference type="AlphaFoldDB" id="A0AA42CL17"/>
<dbReference type="Gene3D" id="3.90.320.10">
    <property type="match status" value="1"/>
</dbReference>
<dbReference type="InterPro" id="IPR014017">
    <property type="entry name" value="DNA_helicase_UvrD-like_C"/>
</dbReference>
<dbReference type="GO" id="GO:0004527">
    <property type="term" value="F:exonuclease activity"/>
    <property type="evidence" value="ECO:0007669"/>
    <property type="project" value="UniProtKB-KW"/>
</dbReference>
<evidence type="ECO:0000256" key="3">
    <source>
        <dbReference type="ARBA" id="ARBA00022763"/>
    </source>
</evidence>
<comment type="catalytic activity">
    <reaction evidence="14">
        <text>ATP + H2O = ADP + phosphate + H(+)</text>
        <dbReference type="Rhea" id="RHEA:13065"/>
        <dbReference type="ChEBI" id="CHEBI:15377"/>
        <dbReference type="ChEBI" id="CHEBI:15378"/>
        <dbReference type="ChEBI" id="CHEBI:30616"/>
        <dbReference type="ChEBI" id="CHEBI:43474"/>
        <dbReference type="ChEBI" id="CHEBI:456216"/>
        <dbReference type="EC" id="5.6.2.4"/>
    </reaction>
</comment>
<dbReference type="GO" id="GO:0005524">
    <property type="term" value="F:ATP binding"/>
    <property type="evidence" value="ECO:0007669"/>
    <property type="project" value="UniProtKB-UniRule"/>
</dbReference>
<evidence type="ECO:0000256" key="2">
    <source>
        <dbReference type="ARBA" id="ARBA00022741"/>
    </source>
</evidence>
<feature type="region of interest" description="Disordered" evidence="16">
    <location>
        <begin position="952"/>
        <end position="975"/>
    </location>
</feature>
<dbReference type="InterPro" id="IPR014151">
    <property type="entry name" value="DNA_helicase_AddA"/>
</dbReference>
<dbReference type="PROSITE" id="PS51198">
    <property type="entry name" value="UVRD_HELICASE_ATP_BIND"/>
    <property type="match status" value="1"/>
</dbReference>
<proteinExistence type="predicted"/>
<evidence type="ECO:0000256" key="1">
    <source>
        <dbReference type="ARBA" id="ARBA00022722"/>
    </source>
</evidence>
<feature type="domain" description="UvrD-like helicase ATP-binding" evidence="17">
    <location>
        <begin position="9"/>
        <end position="490"/>
    </location>
</feature>
<dbReference type="PANTHER" id="PTHR11070:SF2">
    <property type="entry name" value="ATP-DEPENDENT DNA HELICASE SRS2"/>
    <property type="match status" value="1"/>
</dbReference>
<comment type="caution">
    <text evidence="19">The sequence shown here is derived from an EMBL/GenBank/DDBJ whole genome shotgun (WGS) entry which is preliminary data.</text>
</comment>
<dbReference type="GO" id="GO:0003677">
    <property type="term" value="F:DNA binding"/>
    <property type="evidence" value="ECO:0007669"/>
    <property type="project" value="UniProtKB-KW"/>
</dbReference>
<dbReference type="RefSeq" id="WP_282583199.1">
    <property type="nucleotide sequence ID" value="NZ_JAMOIM010000001.1"/>
</dbReference>
<evidence type="ECO:0000313" key="19">
    <source>
        <dbReference type="EMBL" id="MCW6506860.1"/>
    </source>
</evidence>
<evidence type="ECO:0000313" key="20">
    <source>
        <dbReference type="Proteomes" id="UP001165667"/>
    </source>
</evidence>
<feature type="compositionally biased region" description="Basic and acidic residues" evidence="16">
    <location>
        <begin position="966"/>
        <end position="975"/>
    </location>
</feature>
<dbReference type="Gene3D" id="3.40.50.300">
    <property type="entry name" value="P-loop containing nucleotide triphosphate hydrolases"/>
    <property type="match status" value="4"/>
</dbReference>
<dbReference type="GO" id="GO:0000725">
    <property type="term" value="P:recombinational repair"/>
    <property type="evidence" value="ECO:0007669"/>
    <property type="project" value="TreeGrafter"/>
</dbReference>
<evidence type="ECO:0000256" key="7">
    <source>
        <dbReference type="ARBA" id="ARBA00022840"/>
    </source>
</evidence>
<keyword evidence="2 15" id="KW-0547">Nucleotide-binding</keyword>
<evidence type="ECO:0000256" key="4">
    <source>
        <dbReference type="ARBA" id="ARBA00022801"/>
    </source>
</evidence>
<dbReference type="Proteomes" id="UP001165667">
    <property type="component" value="Unassembled WGS sequence"/>
</dbReference>
<keyword evidence="10" id="KW-0413">Isomerase</keyword>
<dbReference type="GO" id="GO:0043138">
    <property type="term" value="F:3'-5' DNA helicase activity"/>
    <property type="evidence" value="ECO:0007669"/>
    <property type="project" value="UniProtKB-EC"/>
</dbReference>
<organism evidence="19 20">
    <name type="scientific">Lichenifustis flavocetrariae</name>
    <dbReference type="NCBI Taxonomy" id="2949735"/>
    <lineage>
        <taxon>Bacteria</taxon>
        <taxon>Pseudomonadati</taxon>
        <taxon>Pseudomonadota</taxon>
        <taxon>Alphaproteobacteria</taxon>
        <taxon>Hyphomicrobiales</taxon>
        <taxon>Lichenihabitantaceae</taxon>
        <taxon>Lichenifustis</taxon>
    </lineage>
</organism>
<evidence type="ECO:0000259" key="17">
    <source>
        <dbReference type="PROSITE" id="PS51198"/>
    </source>
</evidence>
<evidence type="ECO:0000256" key="11">
    <source>
        <dbReference type="ARBA" id="ARBA00034617"/>
    </source>
</evidence>
<dbReference type="InterPro" id="IPR014016">
    <property type="entry name" value="UvrD-like_ATP-bd"/>
</dbReference>
<dbReference type="SUPFAM" id="SSF52980">
    <property type="entry name" value="Restriction endonuclease-like"/>
    <property type="match status" value="1"/>
</dbReference>
<dbReference type="Pfam" id="PF13361">
    <property type="entry name" value="UvrD_C"/>
    <property type="match status" value="1"/>
</dbReference>
<dbReference type="PROSITE" id="PS51217">
    <property type="entry name" value="UVRD_HELICASE_CTER"/>
    <property type="match status" value="1"/>
</dbReference>
<accession>A0AA42CL17</accession>
<dbReference type="GO" id="GO:0033202">
    <property type="term" value="C:DNA helicase complex"/>
    <property type="evidence" value="ECO:0007669"/>
    <property type="project" value="TreeGrafter"/>
</dbReference>
<keyword evidence="8" id="KW-0238">DNA-binding</keyword>
<dbReference type="InterPro" id="IPR011604">
    <property type="entry name" value="PDDEXK-like_dom_sf"/>
</dbReference>
<dbReference type="EC" id="5.6.2.4" evidence="12"/>
<keyword evidence="6" id="KW-0269">Exonuclease</keyword>
<gene>
    <name evidence="19" type="primary">addA</name>
    <name evidence="19" type="ORF">M8523_02345</name>
</gene>
<protein>
    <recommendedName>
        <fullName evidence="12">DNA 3'-5' helicase</fullName>
        <ecNumber evidence="12">5.6.2.4</ecNumber>
    </recommendedName>
    <alternativeName>
        <fullName evidence="13">DNA 3'-5' helicase II</fullName>
    </alternativeName>
</protein>
<evidence type="ECO:0000256" key="15">
    <source>
        <dbReference type="PROSITE-ProRule" id="PRU00560"/>
    </source>
</evidence>
<keyword evidence="5 15" id="KW-0347">Helicase</keyword>
<evidence type="ECO:0000259" key="18">
    <source>
        <dbReference type="PROSITE" id="PS51217"/>
    </source>
</evidence>
<dbReference type="InterPro" id="IPR000212">
    <property type="entry name" value="DNA_helicase_UvrD/REP"/>
</dbReference>
<evidence type="ECO:0000256" key="16">
    <source>
        <dbReference type="SAM" id="MobiDB-lite"/>
    </source>
</evidence>
<sequence length="1171" mass="126209">MSSALPPVPVDTIERQRRASHPRSSAWVSANAGSGKTHVLTQRVVRLLLEGVPPARILCLTFTKAAAANMAIRVFDVLAAWTGLDDAGLRDSIMATGAPRPSATDLSTARKLFARTVETPGGLKIQTIHAFCERLLHLFPFEANVAARFTVLDDMKQADLLEAARRDTLARAVASPDMELGRAVAFLAQESSSFGFDSLVAEALGHRETLATAMLMAGAIDNFGSGLKLALGLQPTEDLASIEHGMMHGGLDRATWGAVARSLGADGSEKSSTGNRLVKAALATGEAVLETYLDVFLTEKRTPRDAKYLVQALRKAEPALCEALDRERDRLFGLLDRRRAAETLQRTLALVSVAKAVLDSYETAKRLRGLLDFDDLVERTGTLLSRSSAAWVLYKLDSGIDHVLVDEAQDTSPAQWQILQKLTGDFFSGAGQNATNRTVFAVGDEKQSIFSFQGARPAEFAAMRRMFEGVVRRGGGQFEAITLNLSFRSTTAVLDTVDRVFATGGHAQGLSGTGDAPPPHVAMRSRTPGLVELWPAVGPLPQPDPVDWRLPLDQADVQSPAVTVARRVADRIASMIAPNSTETAEVRGSGARRRIGPGDILVLVRTRNAFFEAVIRALKDRHVPVAGADRLQLTEHIAVLDLMAVGRAALLPQDDLTLACVLKSPLIGLTDDDLIALAPGRRGSLAAALEASTEPAHRRAAARLAAWRRRAATETPFGFYARLLGADGGRRAMLARLGQEAGDVLDEFVALTLAHERDGPPSLTSFLAKLETRTLSVKRDMEAAGDAVRVMTVHAAKGLEAKIVFLPDTCSAPSGRHDPALFAFDHGPTRFLAWSPKRDRDPFRVATARQALRQAAIEEHRRLLYVALTRAEERLYIGGFHGAAGRAEGCWYDMLAASDLGLVETAAPWDATETILHRRDPGLSAEVAAASEAGAPVVLPAWVTTRPEREVSYAPPVRPSNALDAADQRLPESDPLTVDKRSRARRDAAVLGRLAHRLLQHLPEVPRDRRMVAAARYLEIQGAALEPARRDTLQRDILNLLDDPALAPLFGPGSRAEVGIAGRAILADGRPLDITGQIDRVGITDEAVLIADFKTGRAHPLETIPPTYVTQLALYRAAVAPLYPAKRVRAFLIWTAGPTVVELPGPLLDATLAELAPAPGASEATMEWSET</sequence>
<evidence type="ECO:0000256" key="6">
    <source>
        <dbReference type="ARBA" id="ARBA00022839"/>
    </source>
</evidence>
<evidence type="ECO:0000256" key="12">
    <source>
        <dbReference type="ARBA" id="ARBA00034808"/>
    </source>
</evidence>
<evidence type="ECO:0000256" key="5">
    <source>
        <dbReference type="ARBA" id="ARBA00022806"/>
    </source>
</evidence>
<evidence type="ECO:0000256" key="13">
    <source>
        <dbReference type="ARBA" id="ARBA00034923"/>
    </source>
</evidence>
<dbReference type="EMBL" id="JAMOIM010000001">
    <property type="protein sequence ID" value="MCW6506860.1"/>
    <property type="molecule type" value="Genomic_DNA"/>
</dbReference>
<name>A0AA42CL17_9HYPH</name>
<evidence type="ECO:0000256" key="10">
    <source>
        <dbReference type="ARBA" id="ARBA00023235"/>
    </source>
</evidence>
<reference evidence="19" key="1">
    <citation type="submission" date="2022-05" db="EMBL/GenBank/DDBJ databases">
        <authorList>
            <person name="Pankratov T."/>
        </authorList>
    </citation>
    <scope>NUCLEOTIDE SEQUENCE</scope>
    <source>
        <strain evidence="19">BP6-180914</strain>
    </source>
</reference>
<keyword evidence="1" id="KW-0540">Nuclease</keyword>
<evidence type="ECO:0000256" key="9">
    <source>
        <dbReference type="ARBA" id="ARBA00023204"/>
    </source>
</evidence>
<keyword evidence="4 15" id="KW-0378">Hydrolase</keyword>
<feature type="binding site" evidence="15">
    <location>
        <begin position="30"/>
        <end position="37"/>
    </location>
    <ligand>
        <name>ATP</name>
        <dbReference type="ChEBI" id="CHEBI:30616"/>
    </ligand>
</feature>
<dbReference type="InterPro" id="IPR027417">
    <property type="entry name" value="P-loop_NTPase"/>
</dbReference>
<keyword evidence="3" id="KW-0227">DNA damage</keyword>
<dbReference type="InterPro" id="IPR038726">
    <property type="entry name" value="PDDEXK_AddAB-type"/>
</dbReference>
<dbReference type="SUPFAM" id="SSF52540">
    <property type="entry name" value="P-loop containing nucleoside triphosphate hydrolases"/>
    <property type="match status" value="1"/>
</dbReference>
<dbReference type="PANTHER" id="PTHR11070">
    <property type="entry name" value="UVRD / RECB / PCRA DNA HELICASE FAMILY MEMBER"/>
    <property type="match status" value="1"/>
</dbReference>
<evidence type="ECO:0000256" key="14">
    <source>
        <dbReference type="ARBA" id="ARBA00048988"/>
    </source>
</evidence>
<keyword evidence="20" id="KW-1185">Reference proteome</keyword>
<comment type="catalytic activity">
    <reaction evidence="11">
        <text>Couples ATP hydrolysis with the unwinding of duplex DNA by translocating in the 3'-5' direction.</text>
        <dbReference type="EC" id="5.6.2.4"/>
    </reaction>
</comment>
<feature type="domain" description="UvrD-like helicase C-terminal" evidence="18">
    <location>
        <begin position="512"/>
        <end position="798"/>
    </location>
</feature>
<dbReference type="InterPro" id="IPR011335">
    <property type="entry name" value="Restrct_endonuc-II-like"/>
</dbReference>
<dbReference type="GO" id="GO:0005829">
    <property type="term" value="C:cytosol"/>
    <property type="evidence" value="ECO:0007669"/>
    <property type="project" value="TreeGrafter"/>
</dbReference>